<protein>
    <submittedName>
        <fullName evidence="2">Uncharacterized protein</fullName>
    </submittedName>
</protein>
<sequence length="96" mass="10404">MIYRCKEAFATQVAGVKRVVPAGELVEDTDPVFKGRERLFEPVGDYVSRRGSGVERATAEPGEKRVVSTVTAEDEKPKRGPGRPRKTPTDGGSKAS</sequence>
<evidence type="ECO:0000313" key="3">
    <source>
        <dbReference type="Proteomes" id="UP000215005"/>
    </source>
</evidence>
<dbReference type="EMBL" id="CP022753">
    <property type="protein sequence ID" value="ASU81509.1"/>
    <property type="molecule type" value="Genomic_DNA"/>
</dbReference>
<dbReference type="KEGG" id="ngv:CDO52_00755"/>
<feature type="region of interest" description="Disordered" evidence="1">
    <location>
        <begin position="51"/>
        <end position="96"/>
    </location>
</feature>
<evidence type="ECO:0000256" key="1">
    <source>
        <dbReference type="SAM" id="MobiDB-lite"/>
    </source>
</evidence>
<feature type="compositionally biased region" description="Basic and acidic residues" evidence="1">
    <location>
        <begin position="57"/>
        <end position="66"/>
    </location>
</feature>
<evidence type="ECO:0000313" key="2">
    <source>
        <dbReference type="EMBL" id="ASU81509.1"/>
    </source>
</evidence>
<name>A0A223S0G0_9ACTN</name>
<keyword evidence="3" id="KW-1185">Reference proteome</keyword>
<dbReference type="AlphaFoldDB" id="A0A223S0G0"/>
<accession>A0A223S0G0</accession>
<dbReference type="Proteomes" id="UP000215005">
    <property type="component" value="Chromosome"/>
</dbReference>
<gene>
    <name evidence="2" type="ORF">CDO52_00755</name>
</gene>
<proteinExistence type="predicted"/>
<organism evidence="2 3">
    <name type="scientific">Nocardiopsis gilva YIM 90087</name>
    <dbReference type="NCBI Taxonomy" id="1235441"/>
    <lineage>
        <taxon>Bacteria</taxon>
        <taxon>Bacillati</taxon>
        <taxon>Actinomycetota</taxon>
        <taxon>Actinomycetes</taxon>
        <taxon>Streptosporangiales</taxon>
        <taxon>Nocardiopsidaceae</taxon>
        <taxon>Nocardiopsis</taxon>
    </lineage>
</organism>
<reference evidence="2 3" key="1">
    <citation type="submission" date="2017-08" db="EMBL/GenBank/DDBJ databases">
        <title>The complete genome sequence of Nocardiopsis gilva YIM 90087.</title>
        <authorList>
            <person name="Yin M."/>
            <person name="Tang S."/>
        </authorList>
    </citation>
    <scope>NUCLEOTIDE SEQUENCE [LARGE SCALE GENOMIC DNA]</scope>
    <source>
        <strain evidence="2 3">YIM 90087</strain>
    </source>
</reference>